<sequence>MDADQKPEIGFEAAEIKACCATVYQSDVARFLLGTSFHPGGTQLTEYLGSLLHLGAQHQVLDIASGQGQSAITLAQRFGCHVLGIEYSADAVQQATEAARKSGLDHLVTFQEGDAEALPLADNGFDAVICECAFCTFPDKATAAAEFFRVLKPGGQLGLSDLTRVGAIPPELQGLLAWIACIADAQPLDAYTRYLTQAGLTVDLVEAHDEALQAMVQEIRGKLLGAELLVRLNKLTLPPSLDLEQARTLARAASTAIELRQFGYAILLAHKL</sequence>
<dbReference type="EMBL" id="BIFR01000001">
    <property type="protein sequence ID" value="GCE12382.1"/>
    <property type="molecule type" value="Genomic_DNA"/>
</dbReference>
<dbReference type="SUPFAM" id="SSF53335">
    <property type="entry name" value="S-adenosyl-L-methionine-dependent methyltransferases"/>
    <property type="match status" value="1"/>
</dbReference>
<dbReference type="InterPro" id="IPR050447">
    <property type="entry name" value="Erg6_SMT_methyltransf"/>
</dbReference>
<evidence type="ECO:0000313" key="3">
    <source>
        <dbReference type="Proteomes" id="UP000287352"/>
    </source>
</evidence>
<dbReference type="InterPro" id="IPR029063">
    <property type="entry name" value="SAM-dependent_MTases_sf"/>
</dbReference>
<gene>
    <name evidence="2" type="ORF">KTT_22410</name>
</gene>
<proteinExistence type="predicted"/>
<evidence type="ECO:0000313" key="2">
    <source>
        <dbReference type="EMBL" id="GCE12382.1"/>
    </source>
</evidence>
<dbReference type="Pfam" id="PF13847">
    <property type="entry name" value="Methyltransf_31"/>
    <property type="match status" value="1"/>
</dbReference>
<dbReference type="CDD" id="cd02440">
    <property type="entry name" value="AdoMet_MTases"/>
    <property type="match status" value="1"/>
</dbReference>
<protein>
    <recommendedName>
        <fullName evidence="1">Methyltransferase domain-containing protein</fullName>
    </recommendedName>
</protein>
<dbReference type="PANTHER" id="PTHR44068:SF11">
    <property type="entry name" value="GERANYL DIPHOSPHATE 2-C-METHYLTRANSFERASE"/>
    <property type="match status" value="1"/>
</dbReference>
<dbReference type="OrthoDB" id="9772751at2"/>
<dbReference type="PANTHER" id="PTHR44068">
    <property type="entry name" value="ZGC:194242"/>
    <property type="match status" value="1"/>
</dbReference>
<dbReference type="Gene3D" id="3.40.50.150">
    <property type="entry name" value="Vaccinia Virus protein VP39"/>
    <property type="match status" value="1"/>
</dbReference>
<organism evidence="2 3">
    <name type="scientific">Tengunoibacter tsumagoiensis</name>
    <dbReference type="NCBI Taxonomy" id="2014871"/>
    <lineage>
        <taxon>Bacteria</taxon>
        <taxon>Bacillati</taxon>
        <taxon>Chloroflexota</taxon>
        <taxon>Ktedonobacteria</taxon>
        <taxon>Ktedonobacterales</taxon>
        <taxon>Dictyobacteraceae</taxon>
        <taxon>Tengunoibacter</taxon>
    </lineage>
</organism>
<dbReference type="InterPro" id="IPR025714">
    <property type="entry name" value="Methyltranfer_dom"/>
</dbReference>
<reference evidence="3" key="1">
    <citation type="submission" date="2018-12" db="EMBL/GenBank/DDBJ databases">
        <title>Tengunoibacter tsumagoiensis gen. nov., sp. nov., Dictyobacter kobayashii sp. nov., D. alpinus sp. nov., and D. joshuensis sp. nov. and description of Dictyobacteraceae fam. nov. within the order Ktedonobacterales isolated from Tengu-no-mugimeshi.</title>
        <authorList>
            <person name="Wang C.M."/>
            <person name="Zheng Y."/>
            <person name="Sakai Y."/>
            <person name="Toyoda A."/>
            <person name="Minakuchi Y."/>
            <person name="Abe K."/>
            <person name="Yokota A."/>
            <person name="Yabe S."/>
        </authorList>
    </citation>
    <scope>NUCLEOTIDE SEQUENCE [LARGE SCALE GENOMIC DNA]</scope>
    <source>
        <strain evidence="3">Uno3</strain>
    </source>
</reference>
<dbReference type="AlphaFoldDB" id="A0A402A006"/>
<comment type="caution">
    <text evidence="2">The sequence shown here is derived from an EMBL/GenBank/DDBJ whole genome shotgun (WGS) entry which is preliminary data.</text>
</comment>
<dbReference type="Proteomes" id="UP000287352">
    <property type="component" value="Unassembled WGS sequence"/>
</dbReference>
<feature type="domain" description="Methyltransferase" evidence="1">
    <location>
        <begin position="58"/>
        <end position="173"/>
    </location>
</feature>
<keyword evidence="3" id="KW-1185">Reference proteome</keyword>
<name>A0A402A006_9CHLR</name>
<dbReference type="RefSeq" id="WP_126580012.1">
    <property type="nucleotide sequence ID" value="NZ_BIFR01000001.1"/>
</dbReference>
<accession>A0A402A006</accession>
<evidence type="ECO:0000259" key="1">
    <source>
        <dbReference type="Pfam" id="PF13847"/>
    </source>
</evidence>